<comment type="caution">
    <text evidence="5">The sequence shown here is derived from an EMBL/GenBank/DDBJ whole genome shotgun (WGS) entry which is preliminary data.</text>
</comment>
<feature type="region of interest" description="Disordered" evidence="3">
    <location>
        <begin position="204"/>
        <end position="249"/>
    </location>
</feature>
<dbReference type="VEuPathDB" id="FungiDB:Malapachy_4249"/>
<dbReference type="GO" id="GO:0006406">
    <property type="term" value="P:mRNA export from nucleus"/>
    <property type="evidence" value="ECO:0007669"/>
    <property type="project" value="TreeGrafter"/>
</dbReference>
<dbReference type="OrthoDB" id="6159137at2759"/>
<dbReference type="SUPFAM" id="SSF54928">
    <property type="entry name" value="RNA-binding domain, RBD"/>
    <property type="match status" value="1"/>
</dbReference>
<evidence type="ECO:0000256" key="2">
    <source>
        <dbReference type="PROSITE-ProRule" id="PRU00176"/>
    </source>
</evidence>
<dbReference type="CDD" id="cd00590">
    <property type="entry name" value="RRM_SF"/>
    <property type="match status" value="1"/>
</dbReference>
<feature type="compositionally biased region" description="Basic residues" evidence="3">
    <location>
        <begin position="224"/>
        <end position="241"/>
    </location>
</feature>
<dbReference type="InterPro" id="IPR000504">
    <property type="entry name" value="RRM_dom"/>
</dbReference>
<evidence type="ECO:0000313" key="5">
    <source>
        <dbReference type="EMBL" id="KOS14310.1"/>
    </source>
</evidence>
<evidence type="ECO:0000313" key="6">
    <source>
        <dbReference type="Proteomes" id="UP000037751"/>
    </source>
</evidence>
<dbReference type="PROSITE" id="PS50102">
    <property type="entry name" value="RRM"/>
    <property type="match status" value="1"/>
</dbReference>
<sequence>MDVDMQDDMRGGRGGARRTPLLRRRGAANHGRELGIKGSSGQTMVVVANLAKGTTLEDVRTTFEQFGRIVNVKEYRMPNLAKNALAYKVLFSNRAAAMSACQKYDGMHSDGHMLKVQVISDEPETPAPAPAPPRPKKKGPSTTPRLEEEQLPLPVLRRLAQAEAKYLAETERILREKDTPATAAQATKATSLLSRIGSAPLAQRLAAPTPQSAAEKMAKSPAAAKRHRARQRRAARAKKAGGVRAMDVE</sequence>
<dbReference type="STRING" id="77020.A0A0M8MV04"/>
<accession>A0A0M8MV04</accession>
<feature type="domain" description="RRM" evidence="4">
    <location>
        <begin position="43"/>
        <end position="121"/>
    </location>
</feature>
<evidence type="ECO:0000259" key="4">
    <source>
        <dbReference type="PROSITE" id="PS50102"/>
    </source>
</evidence>
<dbReference type="PANTHER" id="PTHR19965:SF35">
    <property type="entry name" value="RNA ANNEALING PROTEIN YRA1"/>
    <property type="match status" value="1"/>
</dbReference>
<keyword evidence="1 2" id="KW-0694">RNA-binding</keyword>
<dbReference type="RefSeq" id="XP_017991942.1">
    <property type="nucleotide sequence ID" value="XM_018138700.1"/>
</dbReference>
<protein>
    <submittedName>
        <fullName evidence="5">Rna-binding protein</fullName>
    </submittedName>
</protein>
<evidence type="ECO:0000256" key="3">
    <source>
        <dbReference type="SAM" id="MobiDB-lite"/>
    </source>
</evidence>
<dbReference type="InterPro" id="IPR012677">
    <property type="entry name" value="Nucleotide-bd_a/b_plait_sf"/>
</dbReference>
<dbReference type="Pfam" id="PF00076">
    <property type="entry name" value="RRM_1"/>
    <property type="match status" value="1"/>
</dbReference>
<reference evidence="5 6" key="1">
    <citation type="submission" date="2015-07" db="EMBL/GenBank/DDBJ databases">
        <title>Draft Genome Sequence of Malassezia furfur CBS1878 and Malassezia pachydermatis CBS1879.</title>
        <authorList>
            <person name="Triana S."/>
            <person name="Ohm R."/>
            <person name="Gonzalez A."/>
            <person name="DeCock H."/>
            <person name="Restrepo S."/>
            <person name="Celis A."/>
        </authorList>
    </citation>
    <scope>NUCLEOTIDE SEQUENCE [LARGE SCALE GENOMIC DNA]</scope>
    <source>
        <strain evidence="5 6">CBS 1879</strain>
    </source>
</reference>
<organism evidence="5 6">
    <name type="scientific">Malassezia pachydermatis</name>
    <dbReference type="NCBI Taxonomy" id="77020"/>
    <lineage>
        <taxon>Eukaryota</taxon>
        <taxon>Fungi</taxon>
        <taxon>Dikarya</taxon>
        <taxon>Basidiomycota</taxon>
        <taxon>Ustilaginomycotina</taxon>
        <taxon>Malasseziomycetes</taxon>
        <taxon>Malasseziales</taxon>
        <taxon>Malasseziaceae</taxon>
        <taxon>Malassezia</taxon>
    </lineage>
</organism>
<feature type="region of interest" description="Disordered" evidence="3">
    <location>
        <begin position="122"/>
        <end position="152"/>
    </location>
</feature>
<proteinExistence type="predicted"/>
<dbReference type="Gene3D" id="3.30.70.330">
    <property type="match status" value="1"/>
</dbReference>
<dbReference type="GO" id="GO:0003729">
    <property type="term" value="F:mRNA binding"/>
    <property type="evidence" value="ECO:0007669"/>
    <property type="project" value="TreeGrafter"/>
</dbReference>
<gene>
    <name evidence="5" type="ORF">Malapachy_4249</name>
</gene>
<dbReference type="AlphaFoldDB" id="A0A0M8MV04"/>
<dbReference type="InterPro" id="IPR051229">
    <property type="entry name" value="ALYREF_mRNA_export"/>
</dbReference>
<dbReference type="InterPro" id="IPR035979">
    <property type="entry name" value="RBD_domain_sf"/>
</dbReference>
<dbReference type="Proteomes" id="UP000037751">
    <property type="component" value="Unassembled WGS sequence"/>
</dbReference>
<keyword evidence="6" id="KW-1185">Reference proteome</keyword>
<evidence type="ECO:0000256" key="1">
    <source>
        <dbReference type="ARBA" id="ARBA00022884"/>
    </source>
</evidence>
<name>A0A0M8MV04_9BASI</name>
<dbReference type="PANTHER" id="PTHR19965">
    <property type="entry name" value="RNA AND EXPORT FACTOR BINDING PROTEIN"/>
    <property type="match status" value="1"/>
</dbReference>
<dbReference type="EMBL" id="LGAV01000004">
    <property type="protein sequence ID" value="KOS14310.1"/>
    <property type="molecule type" value="Genomic_DNA"/>
</dbReference>
<dbReference type="GeneID" id="28730576"/>
<dbReference type="GO" id="GO:0005634">
    <property type="term" value="C:nucleus"/>
    <property type="evidence" value="ECO:0007669"/>
    <property type="project" value="TreeGrafter"/>
</dbReference>
<dbReference type="SMART" id="SM00360">
    <property type="entry name" value="RRM"/>
    <property type="match status" value="1"/>
</dbReference>
<feature type="compositionally biased region" description="Low complexity" evidence="3">
    <location>
        <begin position="213"/>
        <end position="223"/>
    </location>
</feature>